<evidence type="ECO:0000313" key="2">
    <source>
        <dbReference type="EMBL" id="CAK9167268.1"/>
    </source>
</evidence>
<organism evidence="2 3">
    <name type="scientific">Ilex paraguariensis</name>
    <name type="common">yerba mate</name>
    <dbReference type="NCBI Taxonomy" id="185542"/>
    <lineage>
        <taxon>Eukaryota</taxon>
        <taxon>Viridiplantae</taxon>
        <taxon>Streptophyta</taxon>
        <taxon>Embryophyta</taxon>
        <taxon>Tracheophyta</taxon>
        <taxon>Spermatophyta</taxon>
        <taxon>Magnoliopsida</taxon>
        <taxon>eudicotyledons</taxon>
        <taxon>Gunneridae</taxon>
        <taxon>Pentapetalae</taxon>
        <taxon>asterids</taxon>
        <taxon>campanulids</taxon>
        <taxon>Aquifoliales</taxon>
        <taxon>Aquifoliaceae</taxon>
        <taxon>Ilex</taxon>
    </lineage>
</organism>
<name>A0ABC8TDB6_9AQUA</name>
<comment type="caution">
    <text evidence="2">The sequence shown here is derived from an EMBL/GenBank/DDBJ whole genome shotgun (WGS) entry which is preliminary data.</text>
</comment>
<sequence length="122" mass="14240">MIALIVMAGSPTTSSMEYNRANDERKPRNSKPQHKHPLLVVEFSPFAFSFEVKGYRLFIPTKGEVLLSYSRIFYKGKPRKAYECASRRQSTDSVRCYYARVSMGRPLRHYSPWEWFGHQATL</sequence>
<reference evidence="2 3" key="1">
    <citation type="submission" date="2024-02" db="EMBL/GenBank/DDBJ databases">
        <authorList>
            <person name="Vignale AGUSTIN F."/>
            <person name="Sosa J E."/>
            <person name="Modenutti C."/>
        </authorList>
    </citation>
    <scope>NUCLEOTIDE SEQUENCE [LARGE SCALE GENOMIC DNA]</scope>
</reference>
<evidence type="ECO:0008006" key="4">
    <source>
        <dbReference type="Google" id="ProtNLM"/>
    </source>
</evidence>
<proteinExistence type="predicted"/>
<evidence type="ECO:0000256" key="1">
    <source>
        <dbReference type="SAM" id="MobiDB-lite"/>
    </source>
</evidence>
<keyword evidence="3" id="KW-1185">Reference proteome</keyword>
<protein>
    <recommendedName>
        <fullName evidence="4">Secreted protein</fullName>
    </recommendedName>
</protein>
<feature type="region of interest" description="Disordered" evidence="1">
    <location>
        <begin position="13"/>
        <end position="34"/>
    </location>
</feature>
<dbReference type="AlphaFoldDB" id="A0ABC8TDB6"/>
<accession>A0ABC8TDB6</accession>
<dbReference type="EMBL" id="CAUOFW020004791">
    <property type="protein sequence ID" value="CAK9167268.1"/>
    <property type="molecule type" value="Genomic_DNA"/>
</dbReference>
<dbReference type="Proteomes" id="UP001642360">
    <property type="component" value="Unassembled WGS sequence"/>
</dbReference>
<gene>
    <name evidence="2" type="ORF">ILEXP_LOCUS36531</name>
</gene>
<evidence type="ECO:0000313" key="3">
    <source>
        <dbReference type="Proteomes" id="UP001642360"/>
    </source>
</evidence>